<evidence type="ECO:0000256" key="2">
    <source>
        <dbReference type="ARBA" id="ARBA00023125"/>
    </source>
</evidence>
<dbReference type="SUPFAM" id="SSF53822">
    <property type="entry name" value="Periplasmic binding protein-like I"/>
    <property type="match status" value="1"/>
</dbReference>
<evidence type="ECO:0000256" key="3">
    <source>
        <dbReference type="ARBA" id="ARBA00023163"/>
    </source>
</evidence>
<evidence type="ECO:0000259" key="4">
    <source>
        <dbReference type="PROSITE" id="PS50887"/>
    </source>
</evidence>
<dbReference type="InterPro" id="IPR046335">
    <property type="entry name" value="LacI/GalR-like_sensor"/>
</dbReference>
<dbReference type="CDD" id="cd01949">
    <property type="entry name" value="GGDEF"/>
    <property type="match status" value="1"/>
</dbReference>
<keyword evidence="2" id="KW-0238">DNA-binding</keyword>
<dbReference type="PROSITE" id="PS50887">
    <property type="entry name" value="GGDEF"/>
    <property type="match status" value="1"/>
</dbReference>
<dbReference type="InterPro" id="IPR029787">
    <property type="entry name" value="Nucleotide_cyclase"/>
</dbReference>
<dbReference type="Gene3D" id="3.40.50.2300">
    <property type="match status" value="2"/>
</dbReference>
<dbReference type="Pfam" id="PF00990">
    <property type="entry name" value="GGDEF"/>
    <property type="match status" value="1"/>
</dbReference>
<dbReference type="Gene3D" id="3.30.70.270">
    <property type="match status" value="1"/>
</dbReference>
<dbReference type="SMART" id="SM00267">
    <property type="entry name" value="GGDEF"/>
    <property type="match status" value="1"/>
</dbReference>
<evidence type="ECO:0000313" key="5">
    <source>
        <dbReference type="EMBL" id="CUH93905.1"/>
    </source>
</evidence>
<protein>
    <recommendedName>
        <fullName evidence="4">GGDEF domain-containing protein</fullName>
    </recommendedName>
</protein>
<keyword evidence="1" id="KW-0805">Transcription regulation</keyword>
<keyword evidence="3" id="KW-0804">Transcription</keyword>
<dbReference type="PANTHER" id="PTHR30146">
    <property type="entry name" value="LACI-RELATED TRANSCRIPTIONAL REPRESSOR"/>
    <property type="match status" value="1"/>
</dbReference>
<dbReference type="AlphaFoldDB" id="A0A0K8J8H9"/>
<dbReference type="SUPFAM" id="SSF55073">
    <property type="entry name" value="Nucleotide cyclase"/>
    <property type="match status" value="1"/>
</dbReference>
<sequence length="637" mass="73958">MFFNGRKTIGVFISQVNGEFQEGLCRGISIRAQALNYNVAFFTNFGGYGEHKYDQGERKIADLPHYEDLDGIIIVPDTMHVYGLEEKIRDNIRTRSNCPVVSIRRKIDEYYNVLVDDDNILEEIIRHFIEEHGFTKLNFLAGARDNPESEKRLNCYKRILSEYKIPIEEERIYYGDFWKKKGEYAVEKWLSSSLPLPQAIICANDFMAITVASALEERGITIPKDMAISGCDDVDDAAEYSPSLTTVQIPIVQMGMEAVDKINRINRGEEEKKNTYVKTKTIIRESCGCKNNSKNEKRELNKRYFHKTETLLREVSRNAYMSADLAGITKLDEVNERLFYYVYENTGFTDFYMCLYTDWQNIGEEGKLSYSPDDEMIMEVGIKNRKGYGKIRFPRRNLIPPQFVDDKPLIYYFAILHHQSIDFGYIAIAFEKIQTYMNTFQAWMINVSNALENVRIHNELNRLIFKLEDMYLRDELTGLYNRRGLENLGDNYLKQAVEKNVKLMILTADLDKLKMINDNYGHAGGDIALKAVADAMLWASDDDEICVRFGGDEFVVIGIGYDEKKANRFIKRFNKRLENFNKRKNNKFNVNVSYGWSLIAPNENTTVEECLVEADKKMYQQKNEKKSLRKKANNDIN</sequence>
<dbReference type="EMBL" id="LN879430">
    <property type="protein sequence ID" value="CUH93905.1"/>
    <property type="molecule type" value="Genomic_DNA"/>
</dbReference>
<keyword evidence="6" id="KW-1185">Reference proteome</keyword>
<dbReference type="OrthoDB" id="1835616at2"/>
<evidence type="ECO:0000256" key="1">
    <source>
        <dbReference type="ARBA" id="ARBA00023015"/>
    </source>
</evidence>
<dbReference type="NCBIfam" id="TIGR00254">
    <property type="entry name" value="GGDEF"/>
    <property type="match status" value="1"/>
</dbReference>
<name>A0A0K8J8H9_9FIRM</name>
<dbReference type="InterPro" id="IPR043128">
    <property type="entry name" value="Rev_trsase/Diguanyl_cyclase"/>
</dbReference>
<proteinExistence type="predicted"/>
<dbReference type="CDD" id="cd06267">
    <property type="entry name" value="PBP1_LacI_sugar_binding-like"/>
    <property type="match status" value="1"/>
</dbReference>
<dbReference type="Proteomes" id="UP000196053">
    <property type="component" value="Chromosome I"/>
</dbReference>
<dbReference type="PANTHER" id="PTHR30146:SF24">
    <property type="entry name" value="XYLOSE OPERON REGULATORY PROTEIN"/>
    <property type="match status" value="1"/>
</dbReference>
<dbReference type="GO" id="GO:0003700">
    <property type="term" value="F:DNA-binding transcription factor activity"/>
    <property type="evidence" value="ECO:0007669"/>
    <property type="project" value="TreeGrafter"/>
</dbReference>
<dbReference type="InterPro" id="IPR000160">
    <property type="entry name" value="GGDEF_dom"/>
</dbReference>
<accession>A0A0K8J8H9</accession>
<dbReference type="GO" id="GO:0000976">
    <property type="term" value="F:transcription cis-regulatory region binding"/>
    <property type="evidence" value="ECO:0007669"/>
    <property type="project" value="TreeGrafter"/>
</dbReference>
<dbReference type="Pfam" id="PF13377">
    <property type="entry name" value="Peripla_BP_3"/>
    <property type="match status" value="1"/>
</dbReference>
<reference evidence="6" key="1">
    <citation type="submission" date="2015-09" db="EMBL/GenBank/DDBJ databases">
        <authorList>
            <person name="Wibberg D."/>
        </authorList>
    </citation>
    <scope>NUCLEOTIDE SEQUENCE [LARGE SCALE GENOMIC DNA]</scope>
    <source>
        <strain evidence="6">SD1D</strain>
    </source>
</reference>
<dbReference type="InterPro" id="IPR028082">
    <property type="entry name" value="Peripla_BP_I"/>
</dbReference>
<evidence type="ECO:0000313" key="6">
    <source>
        <dbReference type="Proteomes" id="UP000196053"/>
    </source>
</evidence>
<gene>
    <name evidence="5" type="ORF">SD1D_2393</name>
</gene>
<organism evidence="5 6">
    <name type="scientific">Herbinix luporum</name>
    <dbReference type="NCBI Taxonomy" id="1679721"/>
    <lineage>
        <taxon>Bacteria</taxon>
        <taxon>Bacillati</taxon>
        <taxon>Bacillota</taxon>
        <taxon>Clostridia</taxon>
        <taxon>Lachnospirales</taxon>
        <taxon>Lachnospiraceae</taxon>
        <taxon>Herbinix</taxon>
    </lineage>
</organism>
<feature type="domain" description="GGDEF" evidence="4">
    <location>
        <begin position="501"/>
        <end position="637"/>
    </location>
</feature>
<dbReference type="RefSeq" id="WP_058259113.1">
    <property type="nucleotide sequence ID" value="NZ_DUPS01000024.1"/>
</dbReference>
<dbReference type="KEGG" id="hsd:SD1D_2393"/>